<dbReference type="Proteomes" id="UP000277580">
    <property type="component" value="Unassembled WGS sequence"/>
</dbReference>
<evidence type="ECO:0000256" key="13">
    <source>
        <dbReference type="SAM" id="MobiDB-lite"/>
    </source>
</evidence>
<dbReference type="PANTHER" id="PTHR21622:SF0">
    <property type="entry name" value="COILED-COIL-HELIX-COILED-COIL-HELIX DOMAIN CONTAINING 4"/>
    <property type="match status" value="1"/>
</dbReference>
<dbReference type="EMBL" id="ML119133">
    <property type="protein sequence ID" value="RPB11778.1"/>
    <property type="molecule type" value="Genomic_DNA"/>
</dbReference>
<sequence length="235" mass="25322">MFRPAAAARSLLLRHASSSSSSSTTRTALLLRRPATTPSSRLLSTSSAAPSKKRSTLKGTATRWALAAGIVYWYTTSAVFADEPKFEEERPAGPTEAETDRPASLLPTTPIRRSKIPPPSTSATGEGESASPRAAADELEEEASQEGAFNPETGEINWDCPCLGGMAHGPCGEEFKAAFSCFVFSTEEPKGVDCVDRFKGMQACFQKVCLFVSFFSFLFFGGGWRRWSVGQELTA</sequence>
<evidence type="ECO:0000256" key="4">
    <source>
        <dbReference type="ARBA" id="ARBA00022448"/>
    </source>
</evidence>
<keyword evidence="16" id="KW-1185">Reference proteome</keyword>
<keyword evidence="4" id="KW-0813">Transport</keyword>
<keyword evidence="10" id="KW-0676">Redox-active center</keyword>
<dbReference type="GO" id="GO:0045041">
    <property type="term" value="P:protein import into mitochondrial intermembrane space"/>
    <property type="evidence" value="ECO:0007669"/>
    <property type="project" value="InterPro"/>
</dbReference>
<dbReference type="Gene3D" id="1.10.287.2900">
    <property type="match status" value="1"/>
</dbReference>
<evidence type="ECO:0000256" key="5">
    <source>
        <dbReference type="ARBA" id="ARBA00022927"/>
    </source>
</evidence>
<accession>A0A3N4KQM4</accession>
<dbReference type="STRING" id="1392247.A0A3N4KQM4"/>
<comment type="cofactor">
    <cofactor evidence="1">
        <name>Cu(2+)</name>
        <dbReference type="ChEBI" id="CHEBI:29036"/>
    </cofactor>
</comment>
<gene>
    <name evidence="15" type="ORF">P167DRAFT_546077</name>
</gene>
<evidence type="ECO:0000313" key="15">
    <source>
        <dbReference type="EMBL" id="RPB11778.1"/>
    </source>
</evidence>
<dbReference type="PANTHER" id="PTHR21622">
    <property type="entry name" value="COILED-COIL-HELIX-COILED-COIL-HELIX DOMAIN CONTAINING 4"/>
    <property type="match status" value="1"/>
</dbReference>
<evidence type="ECO:0000256" key="6">
    <source>
        <dbReference type="ARBA" id="ARBA00023002"/>
    </source>
</evidence>
<dbReference type="GO" id="GO:0005743">
    <property type="term" value="C:mitochondrial inner membrane"/>
    <property type="evidence" value="ECO:0007669"/>
    <property type="project" value="UniProtKB-SubCell"/>
</dbReference>
<keyword evidence="7" id="KW-0811">Translocation</keyword>
<evidence type="ECO:0000256" key="12">
    <source>
        <dbReference type="ARBA" id="ARBA00033150"/>
    </source>
</evidence>
<dbReference type="InParanoid" id="A0A3N4KQM4"/>
<evidence type="ECO:0000256" key="3">
    <source>
        <dbReference type="ARBA" id="ARBA00013714"/>
    </source>
</evidence>
<keyword evidence="14" id="KW-0812">Transmembrane</keyword>
<feature type="region of interest" description="Disordered" evidence="13">
    <location>
        <begin position="13"/>
        <end position="58"/>
    </location>
</feature>
<dbReference type="OrthoDB" id="7481291at2759"/>
<evidence type="ECO:0000256" key="10">
    <source>
        <dbReference type="ARBA" id="ARBA00023284"/>
    </source>
</evidence>
<keyword evidence="8" id="KW-0496">Mitochondrion</keyword>
<comment type="subcellular location">
    <subcellularLocation>
        <location evidence="2">Mitochondrion inner membrane</location>
        <topology evidence="2">Single-pass type II membrane protein</topology>
        <orientation evidence="2">Intermembrane side</orientation>
    </subcellularLocation>
</comment>
<dbReference type="AlphaFoldDB" id="A0A3N4KQM4"/>
<feature type="region of interest" description="Disordered" evidence="13">
    <location>
        <begin position="86"/>
        <end position="152"/>
    </location>
</feature>
<dbReference type="GO" id="GO:0015035">
    <property type="term" value="F:protein-disulfide reductase activity"/>
    <property type="evidence" value="ECO:0007669"/>
    <property type="project" value="InterPro"/>
</dbReference>
<dbReference type="PROSITE" id="PS51808">
    <property type="entry name" value="CHCH"/>
    <property type="match status" value="1"/>
</dbReference>
<keyword evidence="6" id="KW-0560">Oxidoreductase</keyword>
<dbReference type="InterPro" id="IPR039289">
    <property type="entry name" value="CHCHD4"/>
</dbReference>
<keyword evidence="9" id="KW-1015">Disulfide bond</keyword>
<keyword evidence="14" id="KW-0472">Membrane</keyword>
<keyword evidence="14" id="KW-1133">Transmembrane helix</keyword>
<protein>
    <recommendedName>
        <fullName evidence="3">Mitochondrial intermembrane space import and assembly protein 40</fullName>
    </recommendedName>
    <alternativeName>
        <fullName evidence="12">Mitochondrial import inner membrane translocase TIM40</fullName>
    </alternativeName>
</protein>
<evidence type="ECO:0000256" key="11">
    <source>
        <dbReference type="ARBA" id="ARBA00024980"/>
    </source>
</evidence>
<name>A0A3N4KQM4_9PEZI</name>
<evidence type="ECO:0000313" key="16">
    <source>
        <dbReference type="Proteomes" id="UP000277580"/>
    </source>
</evidence>
<dbReference type="GO" id="GO:0005758">
    <property type="term" value="C:mitochondrial intermembrane space"/>
    <property type="evidence" value="ECO:0007669"/>
    <property type="project" value="TreeGrafter"/>
</dbReference>
<organism evidence="15 16">
    <name type="scientific">Morchella conica CCBAS932</name>
    <dbReference type="NCBI Taxonomy" id="1392247"/>
    <lineage>
        <taxon>Eukaryota</taxon>
        <taxon>Fungi</taxon>
        <taxon>Dikarya</taxon>
        <taxon>Ascomycota</taxon>
        <taxon>Pezizomycotina</taxon>
        <taxon>Pezizomycetes</taxon>
        <taxon>Pezizales</taxon>
        <taxon>Morchellaceae</taxon>
        <taxon>Morchella</taxon>
    </lineage>
</organism>
<evidence type="ECO:0000256" key="8">
    <source>
        <dbReference type="ARBA" id="ARBA00023128"/>
    </source>
</evidence>
<feature type="compositionally biased region" description="Low complexity" evidence="13">
    <location>
        <begin position="13"/>
        <end position="50"/>
    </location>
</feature>
<proteinExistence type="predicted"/>
<comment type="function">
    <text evidence="11">Required for the import and folding of small cysteine-containing proteins (small Tim) in the mitochondrial intermembrane space (IMS). Forms a redox cycle with ERV1 that involves a disulfide relay system. Precursor proteins to be imported into the IMS are translocated in their reduced form into the mitochondria. The oxidized form of MIA40 forms a transient intermolecular disulfide bridge with the reduced precursor protein, resulting in oxidation of the precursor protein that now contains an intramolecular disulfide bond and is able to undergo folding in the IMS.</text>
</comment>
<evidence type="ECO:0000256" key="2">
    <source>
        <dbReference type="ARBA" id="ARBA00004164"/>
    </source>
</evidence>
<evidence type="ECO:0000256" key="9">
    <source>
        <dbReference type="ARBA" id="ARBA00023157"/>
    </source>
</evidence>
<feature type="transmembrane region" description="Helical" evidence="14">
    <location>
        <begin position="205"/>
        <end position="224"/>
    </location>
</feature>
<evidence type="ECO:0000256" key="14">
    <source>
        <dbReference type="SAM" id="Phobius"/>
    </source>
</evidence>
<keyword evidence="5" id="KW-0653">Protein transport</keyword>
<evidence type="ECO:0000256" key="7">
    <source>
        <dbReference type="ARBA" id="ARBA00023010"/>
    </source>
</evidence>
<reference evidence="15 16" key="1">
    <citation type="journal article" date="2018" name="Nat. Ecol. Evol.">
        <title>Pezizomycetes genomes reveal the molecular basis of ectomycorrhizal truffle lifestyle.</title>
        <authorList>
            <person name="Murat C."/>
            <person name="Payen T."/>
            <person name="Noel B."/>
            <person name="Kuo A."/>
            <person name="Morin E."/>
            <person name="Chen J."/>
            <person name="Kohler A."/>
            <person name="Krizsan K."/>
            <person name="Balestrini R."/>
            <person name="Da Silva C."/>
            <person name="Montanini B."/>
            <person name="Hainaut M."/>
            <person name="Levati E."/>
            <person name="Barry K.W."/>
            <person name="Belfiori B."/>
            <person name="Cichocki N."/>
            <person name="Clum A."/>
            <person name="Dockter R.B."/>
            <person name="Fauchery L."/>
            <person name="Guy J."/>
            <person name="Iotti M."/>
            <person name="Le Tacon F."/>
            <person name="Lindquist E.A."/>
            <person name="Lipzen A."/>
            <person name="Malagnac F."/>
            <person name="Mello A."/>
            <person name="Molinier V."/>
            <person name="Miyauchi S."/>
            <person name="Poulain J."/>
            <person name="Riccioni C."/>
            <person name="Rubini A."/>
            <person name="Sitrit Y."/>
            <person name="Splivallo R."/>
            <person name="Traeger S."/>
            <person name="Wang M."/>
            <person name="Zifcakova L."/>
            <person name="Wipf D."/>
            <person name="Zambonelli A."/>
            <person name="Paolocci F."/>
            <person name="Nowrousian M."/>
            <person name="Ottonello S."/>
            <person name="Baldrian P."/>
            <person name="Spatafora J.W."/>
            <person name="Henrissat B."/>
            <person name="Nagy L.G."/>
            <person name="Aury J.M."/>
            <person name="Wincker P."/>
            <person name="Grigoriev I.V."/>
            <person name="Bonfante P."/>
            <person name="Martin F.M."/>
        </authorList>
    </citation>
    <scope>NUCLEOTIDE SEQUENCE [LARGE SCALE GENOMIC DNA]</scope>
    <source>
        <strain evidence="15 16">CCBAS932</strain>
    </source>
</reference>
<evidence type="ECO:0000256" key="1">
    <source>
        <dbReference type="ARBA" id="ARBA00001973"/>
    </source>
</evidence>